<evidence type="ECO:0000313" key="1">
    <source>
        <dbReference type="EMBL" id="KGA44886.1"/>
    </source>
</evidence>
<dbReference type="EMBL" id="JPPS01000007">
    <property type="protein sequence ID" value="KGA44886.1"/>
    <property type="molecule type" value="Genomic_DNA"/>
</dbReference>
<organism evidence="1 2">
    <name type="scientific">Yersinia frederiksenii ATCC 33641</name>
    <dbReference type="NCBI Taxonomy" id="349966"/>
    <lineage>
        <taxon>Bacteria</taxon>
        <taxon>Pseudomonadati</taxon>
        <taxon>Pseudomonadota</taxon>
        <taxon>Gammaproteobacteria</taxon>
        <taxon>Enterobacterales</taxon>
        <taxon>Yersiniaceae</taxon>
        <taxon>Yersinia</taxon>
    </lineage>
</organism>
<protein>
    <submittedName>
        <fullName evidence="1">Uncharacterized protein</fullName>
    </submittedName>
</protein>
<name>A0ABR4VYD9_YERFR</name>
<accession>A0ABR4VYD9</accession>
<reference evidence="1 2" key="1">
    <citation type="submission" date="2014-07" db="EMBL/GenBank/DDBJ databases">
        <authorList>
            <person name="Bishop-Lilly K.A."/>
            <person name="Broomall S.M."/>
            <person name="Chain P.S."/>
            <person name="Chertkov O."/>
            <person name="Coyne S.R."/>
            <person name="Daligault H.E."/>
            <person name="Davenport K.W."/>
            <person name="Erkkila T."/>
            <person name="Frey K.G."/>
            <person name="Gibbons H.S."/>
            <person name="Gu W."/>
            <person name="Jaissle J."/>
            <person name="Johnson S.L."/>
            <person name="Koroleva G.I."/>
            <person name="Ladner J.T."/>
            <person name="Lo C.-C."/>
            <person name="Minogue T.D."/>
            <person name="Munk C."/>
            <person name="Palacios G.F."/>
            <person name="Redden C.L."/>
            <person name="Rosenzweig C.N."/>
            <person name="Scholz M.B."/>
            <person name="Teshima H."/>
            <person name="Xu Y."/>
        </authorList>
    </citation>
    <scope>NUCLEOTIDE SEQUENCE [LARGE SCALE GENOMIC DNA]</scope>
    <source>
        <strain evidence="1 2">ATCC 33641</strain>
    </source>
</reference>
<keyword evidence="2" id="KW-1185">Reference proteome</keyword>
<comment type="caution">
    <text evidence="1">The sequence shown here is derived from an EMBL/GenBank/DDBJ whole genome shotgun (WGS) entry which is preliminary data.</text>
</comment>
<dbReference type="Proteomes" id="UP000029430">
    <property type="component" value="Unassembled WGS sequence"/>
</dbReference>
<gene>
    <name evidence="1" type="ORF">DJ58_4448</name>
</gene>
<proteinExistence type="predicted"/>
<sequence length="67" mass="7849">MKSVDSRYYSALTNTVIHQCAVRPTSAPRRADILVKNIPLDYSEVIFDQRYNQLNKQEVKKYEQAIM</sequence>
<evidence type="ECO:0000313" key="2">
    <source>
        <dbReference type="Proteomes" id="UP000029430"/>
    </source>
</evidence>